<evidence type="ECO:0000256" key="10">
    <source>
        <dbReference type="ARBA" id="ARBA00032193"/>
    </source>
</evidence>
<dbReference type="SUPFAM" id="SSF51569">
    <property type="entry name" value="Aldolase"/>
    <property type="match status" value="1"/>
</dbReference>
<dbReference type="EMBL" id="AVOT02001549">
    <property type="protein sequence ID" value="MBW0467303.1"/>
    <property type="molecule type" value="Genomic_DNA"/>
</dbReference>
<evidence type="ECO:0000313" key="13">
    <source>
        <dbReference type="EMBL" id="MBW0467303.1"/>
    </source>
</evidence>
<comment type="catalytic activity">
    <reaction evidence="11">
        <text>D-erythrose 4-phosphate + phosphoenolpyruvate + H2O = 7-phospho-2-dehydro-3-deoxy-D-arabino-heptonate + phosphate</text>
        <dbReference type="Rhea" id="RHEA:14717"/>
        <dbReference type="ChEBI" id="CHEBI:15377"/>
        <dbReference type="ChEBI" id="CHEBI:16897"/>
        <dbReference type="ChEBI" id="CHEBI:43474"/>
        <dbReference type="ChEBI" id="CHEBI:58394"/>
        <dbReference type="ChEBI" id="CHEBI:58702"/>
        <dbReference type="EC" id="2.5.1.54"/>
    </reaction>
</comment>
<evidence type="ECO:0000256" key="8">
    <source>
        <dbReference type="ARBA" id="ARBA00031111"/>
    </source>
</evidence>
<dbReference type="GO" id="GO:0008652">
    <property type="term" value="P:amino acid biosynthetic process"/>
    <property type="evidence" value="ECO:0007669"/>
    <property type="project" value="UniProtKB-KW"/>
</dbReference>
<evidence type="ECO:0000259" key="12">
    <source>
        <dbReference type="Pfam" id="PF00793"/>
    </source>
</evidence>
<dbReference type="InterPro" id="IPR013785">
    <property type="entry name" value="Aldolase_TIM"/>
</dbReference>
<evidence type="ECO:0000256" key="3">
    <source>
        <dbReference type="ARBA" id="ARBA00007985"/>
    </source>
</evidence>
<keyword evidence="5" id="KW-0028">Amino-acid biosynthesis</keyword>
<dbReference type="Pfam" id="PF00793">
    <property type="entry name" value="DAHP_synth_1"/>
    <property type="match status" value="1"/>
</dbReference>
<dbReference type="InterPro" id="IPR006218">
    <property type="entry name" value="DAHP1/KDSA"/>
</dbReference>
<evidence type="ECO:0000256" key="2">
    <source>
        <dbReference type="ARBA" id="ARBA00004688"/>
    </source>
</evidence>
<dbReference type="PANTHER" id="PTHR21225">
    <property type="entry name" value="PHOSPHO-2-DEHYDRO-3-DEOXYHEPTONATE ALDOLASE DAHP SYNTHETASE"/>
    <property type="match status" value="1"/>
</dbReference>
<comment type="similarity">
    <text evidence="3">Belongs to the class-I DAHP synthase family.</text>
</comment>
<dbReference type="PANTHER" id="PTHR21225:SF12">
    <property type="entry name" value="PHOSPHO-2-DEHYDRO-3-DEOXYHEPTONATE ALDOLASE, TYROSINE-INHIBITED"/>
    <property type="match status" value="1"/>
</dbReference>
<comment type="function">
    <text evidence="1">Stereospecific condensation of phosphoenolpyruvate (PEP) and D-erythrose-4-phosphate (E4P) giving rise to 3-deoxy-D-arabino-heptulosonate-7-phosphate (DAHP).</text>
</comment>
<protein>
    <recommendedName>
        <fullName evidence="4">3-deoxy-7-phosphoheptulonate synthase</fullName>
        <ecNumber evidence="4">2.5.1.54</ecNumber>
    </recommendedName>
    <alternativeName>
        <fullName evidence="10">3-deoxy-D-arabino-heptulosonate 7-phosphate synthase</fullName>
    </alternativeName>
    <alternativeName>
        <fullName evidence="9">DAHP synthase</fullName>
    </alternativeName>
    <alternativeName>
        <fullName evidence="8">Phospho-2-keto-3-deoxyheptonate aldolase</fullName>
    </alternativeName>
</protein>
<gene>
    <name evidence="13" type="ORF">O181_007018</name>
</gene>
<evidence type="ECO:0000256" key="11">
    <source>
        <dbReference type="ARBA" id="ARBA00047508"/>
    </source>
</evidence>
<evidence type="ECO:0000256" key="9">
    <source>
        <dbReference type="ARBA" id="ARBA00031349"/>
    </source>
</evidence>
<evidence type="ECO:0000256" key="4">
    <source>
        <dbReference type="ARBA" id="ARBA00012694"/>
    </source>
</evidence>
<dbReference type="InterPro" id="IPR006219">
    <property type="entry name" value="DAHP_synth_1"/>
</dbReference>
<dbReference type="GO" id="GO:0003849">
    <property type="term" value="F:3-deoxy-7-phosphoheptulonate synthase activity"/>
    <property type="evidence" value="ECO:0007669"/>
    <property type="project" value="UniProtKB-EC"/>
</dbReference>
<dbReference type="OrthoDB" id="4699125at2759"/>
<dbReference type="GO" id="GO:0005737">
    <property type="term" value="C:cytoplasm"/>
    <property type="evidence" value="ECO:0007669"/>
    <property type="project" value="TreeGrafter"/>
</dbReference>
<dbReference type="Proteomes" id="UP000765509">
    <property type="component" value="Unassembled WGS sequence"/>
</dbReference>
<evidence type="ECO:0000256" key="1">
    <source>
        <dbReference type="ARBA" id="ARBA00003726"/>
    </source>
</evidence>
<evidence type="ECO:0000313" key="14">
    <source>
        <dbReference type="Proteomes" id="UP000765509"/>
    </source>
</evidence>
<keyword evidence="7" id="KW-0057">Aromatic amino acid biosynthesis</keyword>
<evidence type="ECO:0000256" key="7">
    <source>
        <dbReference type="ARBA" id="ARBA00023141"/>
    </source>
</evidence>
<dbReference type="GO" id="GO:0009073">
    <property type="term" value="P:aromatic amino acid family biosynthetic process"/>
    <property type="evidence" value="ECO:0007669"/>
    <property type="project" value="UniProtKB-KW"/>
</dbReference>
<name>A0A9Q3GH55_9BASI</name>
<dbReference type="FunFam" id="3.20.20.70:FF:000005">
    <property type="entry name" value="Phospho-2-dehydro-3-deoxyheptonate aldolase"/>
    <property type="match status" value="1"/>
</dbReference>
<accession>A0A9Q3GH55</accession>
<dbReference type="NCBIfam" id="TIGR00034">
    <property type="entry name" value="aroFGH"/>
    <property type="match status" value="1"/>
</dbReference>
<reference evidence="13" key="1">
    <citation type="submission" date="2021-03" db="EMBL/GenBank/DDBJ databases">
        <title>Draft genome sequence of rust myrtle Austropuccinia psidii MF-1, a brazilian biotype.</title>
        <authorList>
            <person name="Quecine M.C."/>
            <person name="Pachon D.M.R."/>
            <person name="Bonatelli M.L."/>
            <person name="Correr F.H."/>
            <person name="Franceschini L.M."/>
            <person name="Leite T.F."/>
            <person name="Margarido G.R.A."/>
            <person name="Almeida C.A."/>
            <person name="Ferrarezi J.A."/>
            <person name="Labate C.A."/>
        </authorList>
    </citation>
    <scope>NUCLEOTIDE SEQUENCE</scope>
    <source>
        <strain evidence="13">MF-1</strain>
    </source>
</reference>
<keyword evidence="6" id="KW-0808">Transferase</keyword>
<dbReference type="EC" id="2.5.1.54" evidence="4"/>
<dbReference type="NCBIfam" id="NF009395">
    <property type="entry name" value="PRK12755.1"/>
    <property type="match status" value="1"/>
</dbReference>
<comment type="caution">
    <text evidence="13">The sequence shown here is derived from an EMBL/GenBank/DDBJ whole genome shotgun (WGS) entry which is preliminary data.</text>
</comment>
<comment type="pathway">
    <text evidence="2">Metabolic intermediate biosynthesis; chorismate biosynthesis; chorismate from D-erythrose 4-phosphate and phosphoenolpyruvate: step 1/7.</text>
</comment>
<proteinExistence type="inferred from homology"/>
<organism evidence="13 14">
    <name type="scientific">Austropuccinia psidii MF-1</name>
    <dbReference type="NCBI Taxonomy" id="1389203"/>
    <lineage>
        <taxon>Eukaryota</taxon>
        <taxon>Fungi</taxon>
        <taxon>Dikarya</taxon>
        <taxon>Basidiomycota</taxon>
        <taxon>Pucciniomycotina</taxon>
        <taxon>Pucciniomycetes</taxon>
        <taxon>Pucciniales</taxon>
        <taxon>Sphaerophragmiaceae</taxon>
        <taxon>Austropuccinia</taxon>
    </lineage>
</organism>
<feature type="domain" description="DAHP synthetase I/KDSA" evidence="12">
    <location>
        <begin position="101"/>
        <end position="402"/>
    </location>
</feature>
<dbReference type="Gene3D" id="3.20.20.70">
    <property type="entry name" value="Aldolase class I"/>
    <property type="match status" value="1"/>
</dbReference>
<evidence type="ECO:0000256" key="5">
    <source>
        <dbReference type="ARBA" id="ARBA00022605"/>
    </source>
</evidence>
<dbReference type="AlphaFoldDB" id="A0A9Q3GH55"/>
<keyword evidence="14" id="KW-1185">Reference proteome</keyword>
<evidence type="ECO:0000256" key="6">
    <source>
        <dbReference type="ARBA" id="ARBA00022679"/>
    </source>
</evidence>
<sequence>MSNIQQVCDELSHQINKKPSPNGRRASFRPPFCEVEFISSDEDDDDDEVEGFRTSSSFTSLSINDQSSDDNCQELISPVELKSEIRLSKKLEKFIESSRKTVANVISGNDNRLLVVVGPCSIHSVEGALAYARRLKAVVNKFPNLVIIMRSYFEKPRTTVGWKGLINDPNLDNSCQIETGLRIARGLLLQITQIGLPLAIELLDTISPQYLSDLIVWGAIGARTTESQLHRELASATAHPVGFKNGTDGSVKVAIDAMKSARSPHTFMGIDSRGRASVIKSHGNNDVHVILRGGSKGTNYDQASVAETHSKLLELQGNHHPSIMIDCSHGNSCKDYRNQPNVVKAICEQLSNVSDKGSINGVMIESNIFEGRQDIPKDGPVNLKFGVSITDGCVSFEQTVQMLDDLEKAMRKRRQTLEDQSNC</sequence>